<comment type="caution">
    <text evidence="2">The sequence shown here is derived from an EMBL/GenBank/DDBJ whole genome shotgun (WGS) entry which is preliminary data.</text>
</comment>
<evidence type="ECO:0000313" key="2">
    <source>
        <dbReference type="EMBL" id="KAK7324388.1"/>
    </source>
</evidence>
<gene>
    <name evidence="2" type="ORF">VNO77_27923</name>
</gene>
<name>A0AAN9KY70_CANGL</name>
<dbReference type="AlphaFoldDB" id="A0AAN9KY70"/>
<organism evidence="2 3">
    <name type="scientific">Canavalia gladiata</name>
    <name type="common">Sword bean</name>
    <name type="synonym">Dolichos gladiatus</name>
    <dbReference type="NCBI Taxonomy" id="3824"/>
    <lineage>
        <taxon>Eukaryota</taxon>
        <taxon>Viridiplantae</taxon>
        <taxon>Streptophyta</taxon>
        <taxon>Embryophyta</taxon>
        <taxon>Tracheophyta</taxon>
        <taxon>Spermatophyta</taxon>
        <taxon>Magnoliopsida</taxon>
        <taxon>eudicotyledons</taxon>
        <taxon>Gunneridae</taxon>
        <taxon>Pentapetalae</taxon>
        <taxon>rosids</taxon>
        <taxon>fabids</taxon>
        <taxon>Fabales</taxon>
        <taxon>Fabaceae</taxon>
        <taxon>Papilionoideae</taxon>
        <taxon>50 kb inversion clade</taxon>
        <taxon>NPAAA clade</taxon>
        <taxon>indigoferoid/millettioid clade</taxon>
        <taxon>Phaseoleae</taxon>
        <taxon>Canavalia</taxon>
    </lineage>
</organism>
<feature type="compositionally biased region" description="Basic and acidic residues" evidence="1">
    <location>
        <begin position="76"/>
        <end position="89"/>
    </location>
</feature>
<feature type="compositionally biased region" description="Polar residues" evidence="1">
    <location>
        <begin position="94"/>
        <end position="106"/>
    </location>
</feature>
<keyword evidence="3" id="KW-1185">Reference proteome</keyword>
<dbReference type="Proteomes" id="UP001367508">
    <property type="component" value="Unassembled WGS sequence"/>
</dbReference>
<accession>A0AAN9KY70</accession>
<feature type="region of interest" description="Disordered" evidence="1">
    <location>
        <begin position="68"/>
        <end position="106"/>
    </location>
</feature>
<dbReference type="EMBL" id="JAYMYQ010000006">
    <property type="protein sequence ID" value="KAK7324388.1"/>
    <property type="molecule type" value="Genomic_DNA"/>
</dbReference>
<evidence type="ECO:0000256" key="1">
    <source>
        <dbReference type="SAM" id="MobiDB-lite"/>
    </source>
</evidence>
<protein>
    <submittedName>
        <fullName evidence="2">Uncharacterized protein</fullName>
    </submittedName>
</protein>
<reference evidence="2 3" key="1">
    <citation type="submission" date="2024-01" db="EMBL/GenBank/DDBJ databases">
        <title>The genomes of 5 underutilized Papilionoideae crops provide insights into root nodulation and disease resistanc.</title>
        <authorList>
            <person name="Jiang F."/>
        </authorList>
    </citation>
    <scope>NUCLEOTIDE SEQUENCE [LARGE SCALE GENOMIC DNA]</scope>
    <source>
        <strain evidence="2">LVBAO_FW01</strain>
        <tissue evidence="2">Leaves</tissue>
    </source>
</reference>
<proteinExistence type="predicted"/>
<sequence length="158" mass="18143">MGTTKQMWHYNGVTHLGLVKYHAHIISNASKSEYERRRLKKLCYGGDEKMSNQWSGLLVHSHRVIDTAPKPQSMRASERWDGTRRDKTPGGRSLFTSMGSSETSLSGDKDDPILWMFCSNPSPKSWTHRKGKLNSEIVLNYHNLFWELIPCPQSKYTS</sequence>
<evidence type="ECO:0000313" key="3">
    <source>
        <dbReference type="Proteomes" id="UP001367508"/>
    </source>
</evidence>